<sequence length="233" mass="25544">MRGAPILLHRQASLPSIGVDGQRFFAASTKGRGTAKIKINAKAEATDEEPKKKGPRNAYQLFQKQSGPAILAKLGPTSLPERSRILAGAWKKLSDAEKATYAAQIVVGSSKPSSSLPRNTYQLFVRQSSTEILAKHPEVKTIADRSRVLAAEWKRVPAEEKDRLAAELKKIAPARAKRQKAPTINNFALYVKENFHRVSKEQPKPSAADVMRELGSAWKTLSDSQKAGYSTKA</sequence>
<dbReference type="STRING" id="574566.I0ZAB2"/>
<dbReference type="KEGG" id="csl:COCSUDRAFT_64298"/>
<evidence type="ECO:0000313" key="5">
    <source>
        <dbReference type="Proteomes" id="UP000007264"/>
    </source>
</evidence>
<protein>
    <recommendedName>
        <fullName evidence="3">HMG box domain-containing protein</fullName>
    </recommendedName>
</protein>
<dbReference type="GO" id="GO:0003677">
    <property type="term" value="F:DNA binding"/>
    <property type="evidence" value="ECO:0007669"/>
    <property type="project" value="UniProtKB-UniRule"/>
</dbReference>
<dbReference type="RefSeq" id="XP_005652125.1">
    <property type="nucleotide sequence ID" value="XM_005652068.1"/>
</dbReference>
<keyword evidence="2" id="KW-0539">Nucleus</keyword>
<dbReference type="PANTHER" id="PTHR48112:SF22">
    <property type="entry name" value="MITOCHONDRIAL TRANSCRIPTION FACTOR A, ISOFORM B"/>
    <property type="match status" value="1"/>
</dbReference>
<dbReference type="SMART" id="SM00398">
    <property type="entry name" value="HMG"/>
    <property type="match status" value="2"/>
</dbReference>
<dbReference type="InterPro" id="IPR009071">
    <property type="entry name" value="HMG_box_dom"/>
</dbReference>
<dbReference type="OrthoDB" id="1919336at2759"/>
<evidence type="ECO:0000256" key="1">
    <source>
        <dbReference type="ARBA" id="ARBA00023125"/>
    </source>
</evidence>
<dbReference type="Gene3D" id="1.10.30.10">
    <property type="entry name" value="High mobility group box domain"/>
    <property type="match status" value="3"/>
</dbReference>
<evidence type="ECO:0000313" key="4">
    <source>
        <dbReference type="EMBL" id="EIE27581.1"/>
    </source>
</evidence>
<dbReference type="Pfam" id="PF09011">
    <property type="entry name" value="HMG_box_2"/>
    <property type="match status" value="1"/>
</dbReference>
<dbReference type="GO" id="GO:0005634">
    <property type="term" value="C:nucleus"/>
    <property type="evidence" value="ECO:0007669"/>
    <property type="project" value="UniProtKB-UniRule"/>
</dbReference>
<feature type="domain" description="HMG box" evidence="3">
    <location>
        <begin position="52"/>
        <end position="101"/>
    </location>
</feature>
<dbReference type="AlphaFoldDB" id="I0ZAB2"/>
<feature type="DNA-binding region" description="HMG box" evidence="2">
    <location>
        <begin position="52"/>
        <end position="101"/>
    </location>
</feature>
<feature type="DNA-binding region" description="HMG box" evidence="2">
    <location>
        <begin position="180"/>
        <end position="233"/>
    </location>
</feature>
<keyword evidence="1 2" id="KW-0238">DNA-binding</keyword>
<dbReference type="InterPro" id="IPR050342">
    <property type="entry name" value="HMGB"/>
</dbReference>
<proteinExistence type="predicted"/>
<dbReference type="GeneID" id="17045596"/>
<dbReference type="PROSITE" id="PS50118">
    <property type="entry name" value="HMG_BOX_2"/>
    <property type="match status" value="2"/>
</dbReference>
<dbReference type="SUPFAM" id="SSF47095">
    <property type="entry name" value="HMG-box"/>
    <property type="match status" value="3"/>
</dbReference>
<dbReference type="EMBL" id="AGSI01000001">
    <property type="protein sequence ID" value="EIE27581.1"/>
    <property type="molecule type" value="Genomic_DNA"/>
</dbReference>
<name>I0ZAB2_COCSC</name>
<dbReference type="Proteomes" id="UP000007264">
    <property type="component" value="Unassembled WGS sequence"/>
</dbReference>
<dbReference type="CDD" id="cd00084">
    <property type="entry name" value="HMG-box_SF"/>
    <property type="match status" value="3"/>
</dbReference>
<evidence type="ECO:0000256" key="2">
    <source>
        <dbReference type="PROSITE-ProRule" id="PRU00267"/>
    </source>
</evidence>
<gene>
    <name evidence="4" type="ORF">COCSUDRAFT_64298</name>
</gene>
<reference evidence="4 5" key="1">
    <citation type="journal article" date="2012" name="Genome Biol.">
        <title>The genome of the polar eukaryotic microalga coccomyxa subellipsoidea reveals traits of cold adaptation.</title>
        <authorList>
            <person name="Blanc G."/>
            <person name="Agarkova I."/>
            <person name="Grimwood J."/>
            <person name="Kuo A."/>
            <person name="Brueggeman A."/>
            <person name="Dunigan D."/>
            <person name="Gurnon J."/>
            <person name="Ladunga I."/>
            <person name="Lindquist E."/>
            <person name="Lucas S."/>
            <person name="Pangilinan J."/>
            <person name="Proschold T."/>
            <person name="Salamov A."/>
            <person name="Schmutz J."/>
            <person name="Weeks D."/>
            <person name="Yamada T."/>
            <person name="Claverie J.M."/>
            <person name="Grigoriev I."/>
            <person name="Van Etten J."/>
            <person name="Lomsadze A."/>
            <person name="Borodovsky M."/>
        </authorList>
    </citation>
    <scope>NUCLEOTIDE SEQUENCE [LARGE SCALE GENOMIC DNA]</scope>
    <source>
        <strain evidence="4 5">C-169</strain>
    </source>
</reference>
<comment type="caution">
    <text evidence="4">The sequence shown here is derived from an EMBL/GenBank/DDBJ whole genome shotgun (WGS) entry which is preliminary data.</text>
</comment>
<feature type="domain" description="HMG box" evidence="3">
    <location>
        <begin position="180"/>
        <end position="233"/>
    </location>
</feature>
<organism evidence="4 5">
    <name type="scientific">Coccomyxa subellipsoidea (strain C-169)</name>
    <name type="common">Green microalga</name>
    <dbReference type="NCBI Taxonomy" id="574566"/>
    <lineage>
        <taxon>Eukaryota</taxon>
        <taxon>Viridiplantae</taxon>
        <taxon>Chlorophyta</taxon>
        <taxon>core chlorophytes</taxon>
        <taxon>Trebouxiophyceae</taxon>
        <taxon>Trebouxiophyceae incertae sedis</taxon>
        <taxon>Coccomyxaceae</taxon>
        <taxon>Coccomyxa</taxon>
        <taxon>Coccomyxa subellipsoidea</taxon>
    </lineage>
</organism>
<dbReference type="InterPro" id="IPR036910">
    <property type="entry name" value="HMG_box_dom_sf"/>
</dbReference>
<accession>I0ZAB2</accession>
<keyword evidence="5" id="KW-1185">Reference proteome</keyword>
<dbReference type="Pfam" id="PF00505">
    <property type="entry name" value="HMG_box"/>
    <property type="match status" value="1"/>
</dbReference>
<dbReference type="PANTHER" id="PTHR48112">
    <property type="entry name" value="HIGH MOBILITY GROUP PROTEIN DSP1"/>
    <property type="match status" value="1"/>
</dbReference>
<evidence type="ECO:0000259" key="3">
    <source>
        <dbReference type="PROSITE" id="PS50118"/>
    </source>
</evidence>